<dbReference type="RefSeq" id="WP_027635814.1">
    <property type="nucleotide sequence ID" value="NZ_BKBC01000021.1"/>
</dbReference>
<reference evidence="7 11" key="3">
    <citation type="submission" date="2020-01" db="EMBL/GenBank/DDBJ databases">
        <title>Genome sequence of a 1,3-propanediol producer, Clostridium butyricum S3.</title>
        <authorList>
            <person name="Zhou J."/>
        </authorList>
    </citation>
    <scope>NUCLEOTIDE SEQUENCE [LARGE SCALE GENOMIC DNA]</scope>
    <source>
        <strain evidence="7 11">S3</strain>
    </source>
</reference>
<evidence type="ECO:0000313" key="11">
    <source>
        <dbReference type="Proteomes" id="UP000474042"/>
    </source>
</evidence>
<dbReference type="PROSITE" id="PS50893">
    <property type="entry name" value="ABC_TRANSPORTER_2"/>
    <property type="match status" value="1"/>
</dbReference>
<dbReference type="Proteomes" id="UP000321089">
    <property type="component" value="Unassembled WGS sequence"/>
</dbReference>
<dbReference type="InterPro" id="IPR027417">
    <property type="entry name" value="P-loop_NTPase"/>
</dbReference>
<dbReference type="GO" id="GO:0022857">
    <property type="term" value="F:transmembrane transporter activity"/>
    <property type="evidence" value="ECO:0007669"/>
    <property type="project" value="UniProtKB-ARBA"/>
</dbReference>
<reference evidence="8 9" key="1">
    <citation type="submission" date="2016-01" db="EMBL/GenBank/DDBJ databases">
        <title>Characterization of the Clostridium difficile lineages that are prevalent in Hong Kong and China.</title>
        <authorList>
            <person name="Kwok J.S.-L."/>
            <person name="Lam W.-Y."/>
            <person name="Ip M."/>
            <person name="Chan T.-F."/>
            <person name="Hawkey P.M."/>
            <person name="Tsui S.K.-W."/>
        </authorList>
    </citation>
    <scope>NUCLEOTIDE SEQUENCE [LARGE SCALE GENOMIC DNA]</scope>
    <source>
        <strain evidence="8 9">300064</strain>
    </source>
</reference>
<dbReference type="Gene3D" id="3.40.50.300">
    <property type="entry name" value="P-loop containing nucleotide triphosphate hydrolases"/>
    <property type="match status" value="1"/>
</dbReference>
<sequence>MNNALEIKNIHYKVGNNSILNGLSLEVKKGDCISIVGPSGSGKSTFLKLCADLITPSQGEIKFNGKSYCTYNPCELRKKISYCTQIPYLFGDTVMDNIEFPYKIRGEELDKTRIDYLLKITGLDESILYKDINHLSGGEKQRIGIIRSLIYIPEVLLLDESTSALDEKNTKNIENFIKSLNEEGVTVLWITHSNEQSGSIFNKRIEISNGKIEKVEVIA</sequence>
<dbReference type="Proteomes" id="UP000238081">
    <property type="component" value="Unassembled WGS sequence"/>
</dbReference>
<dbReference type="GO" id="GO:0016887">
    <property type="term" value="F:ATP hydrolysis activity"/>
    <property type="evidence" value="ECO:0007669"/>
    <property type="project" value="InterPro"/>
</dbReference>
<dbReference type="Proteomes" id="UP000474042">
    <property type="component" value="Unassembled WGS sequence"/>
</dbReference>
<dbReference type="InterPro" id="IPR003593">
    <property type="entry name" value="AAA+_ATPase"/>
</dbReference>
<dbReference type="EMBL" id="WOFV02000022">
    <property type="protein sequence ID" value="NAS17975.1"/>
    <property type="molecule type" value="Genomic_DNA"/>
</dbReference>
<comment type="subcellular location">
    <subcellularLocation>
        <location evidence="1">Cell membrane</location>
        <topology evidence="1">Peripheral membrane protein</topology>
    </subcellularLocation>
</comment>
<dbReference type="SMART" id="SM00382">
    <property type="entry name" value="AAA"/>
    <property type="match status" value="1"/>
</dbReference>
<dbReference type="PANTHER" id="PTHR43423">
    <property type="entry name" value="ABC TRANSPORTER I FAMILY MEMBER 17"/>
    <property type="match status" value="1"/>
</dbReference>
<dbReference type="AlphaFoldDB" id="A0A2S7FFI8"/>
<dbReference type="InterPro" id="IPR017871">
    <property type="entry name" value="ABC_transporter-like_CS"/>
</dbReference>
<evidence type="ECO:0000313" key="6">
    <source>
        <dbReference type="EMBL" id="GEQ21348.1"/>
    </source>
</evidence>
<evidence type="ECO:0000313" key="10">
    <source>
        <dbReference type="Proteomes" id="UP000321089"/>
    </source>
</evidence>
<dbReference type="InterPro" id="IPR003439">
    <property type="entry name" value="ABC_transporter-like_ATP-bd"/>
</dbReference>
<evidence type="ECO:0000313" key="9">
    <source>
        <dbReference type="Proteomes" id="UP000238081"/>
    </source>
</evidence>
<dbReference type="PROSITE" id="PS00211">
    <property type="entry name" value="ABC_TRANSPORTER_1"/>
    <property type="match status" value="1"/>
</dbReference>
<evidence type="ECO:0000259" key="5">
    <source>
        <dbReference type="PROSITE" id="PS50893"/>
    </source>
</evidence>
<dbReference type="GO" id="GO:0005886">
    <property type="term" value="C:plasma membrane"/>
    <property type="evidence" value="ECO:0007669"/>
    <property type="project" value="UniProtKB-SubCell"/>
</dbReference>
<comment type="caution">
    <text evidence="8">The sequence shown here is derived from an EMBL/GenBank/DDBJ whole genome shotgun (WGS) entry which is preliminary data.</text>
</comment>
<proteinExistence type="predicted"/>
<reference evidence="6 10" key="2">
    <citation type="submission" date="2019-07" db="EMBL/GenBank/DDBJ databases">
        <title>Whole genome shotgun sequence of Clostridium butyricum NBRC 3858.</title>
        <authorList>
            <person name="Hosoyama A."/>
            <person name="Uohara A."/>
            <person name="Ohji S."/>
            <person name="Ichikawa N."/>
        </authorList>
    </citation>
    <scope>NUCLEOTIDE SEQUENCE [LARGE SCALE GENOMIC DNA]</scope>
    <source>
        <strain evidence="6 10">NBRC 3858</strain>
    </source>
</reference>
<dbReference type="InterPro" id="IPR015856">
    <property type="entry name" value="ABC_transpr_CbiO/EcfA_su"/>
</dbReference>
<dbReference type="EMBL" id="BKBC01000021">
    <property type="protein sequence ID" value="GEQ21348.1"/>
    <property type="molecule type" value="Genomic_DNA"/>
</dbReference>
<accession>A0A2S7FFI8</accession>
<feature type="domain" description="ABC transporter" evidence="5">
    <location>
        <begin position="5"/>
        <end position="217"/>
    </location>
</feature>
<protein>
    <submittedName>
        <fullName evidence="6 8">ABC transporter ATP-binding protein</fullName>
    </submittedName>
    <submittedName>
        <fullName evidence="7">ATP-binding cassette domain-containing protein</fullName>
    </submittedName>
</protein>
<dbReference type="GO" id="GO:0005524">
    <property type="term" value="F:ATP binding"/>
    <property type="evidence" value="ECO:0007669"/>
    <property type="project" value="UniProtKB-KW"/>
</dbReference>
<gene>
    <name evidence="8" type="ORF">AWN73_00885</name>
    <name evidence="6" type="ORF">CBU02nite_18540</name>
    <name evidence="7" type="ORF">GND98_008830</name>
</gene>
<organism evidence="8 9">
    <name type="scientific">Clostridium butyricum</name>
    <dbReference type="NCBI Taxonomy" id="1492"/>
    <lineage>
        <taxon>Bacteria</taxon>
        <taxon>Bacillati</taxon>
        <taxon>Bacillota</taxon>
        <taxon>Clostridia</taxon>
        <taxon>Eubacteriales</taxon>
        <taxon>Clostridiaceae</taxon>
        <taxon>Clostridium</taxon>
    </lineage>
</organism>
<evidence type="ECO:0000313" key="7">
    <source>
        <dbReference type="EMBL" id="NAS17975.1"/>
    </source>
</evidence>
<name>A0A2S7FFI8_CLOBU</name>
<evidence type="ECO:0000256" key="1">
    <source>
        <dbReference type="ARBA" id="ARBA00004202"/>
    </source>
</evidence>
<dbReference type="EMBL" id="LRDH01000001">
    <property type="protein sequence ID" value="PPV17993.1"/>
    <property type="molecule type" value="Genomic_DNA"/>
</dbReference>
<dbReference type="CDD" id="cd03225">
    <property type="entry name" value="ABC_cobalt_CbiO_domain1"/>
    <property type="match status" value="1"/>
</dbReference>
<evidence type="ECO:0000256" key="2">
    <source>
        <dbReference type="ARBA" id="ARBA00022448"/>
    </source>
</evidence>
<dbReference type="PANTHER" id="PTHR43423:SF1">
    <property type="entry name" value="ABC TRANSPORTER I FAMILY MEMBER 17"/>
    <property type="match status" value="1"/>
</dbReference>
<keyword evidence="3" id="KW-0547">Nucleotide-binding</keyword>
<evidence type="ECO:0000256" key="4">
    <source>
        <dbReference type="ARBA" id="ARBA00022840"/>
    </source>
</evidence>
<keyword evidence="4 8" id="KW-0067">ATP-binding</keyword>
<dbReference type="SUPFAM" id="SSF52540">
    <property type="entry name" value="P-loop containing nucleoside triphosphate hydrolases"/>
    <property type="match status" value="1"/>
</dbReference>
<evidence type="ECO:0000313" key="8">
    <source>
        <dbReference type="EMBL" id="PPV17993.1"/>
    </source>
</evidence>
<evidence type="ECO:0000256" key="3">
    <source>
        <dbReference type="ARBA" id="ARBA00022741"/>
    </source>
</evidence>
<dbReference type="Pfam" id="PF00005">
    <property type="entry name" value="ABC_tran"/>
    <property type="match status" value="1"/>
</dbReference>
<keyword evidence="2" id="KW-0813">Transport</keyword>